<feature type="compositionally biased region" description="Polar residues" evidence="1">
    <location>
        <begin position="268"/>
        <end position="282"/>
    </location>
</feature>
<evidence type="ECO:0000313" key="3">
    <source>
        <dbReference type="EMBL" id="TWO32031.1"/>
    </source>
</evidence>
<gene>
    <name evidence="3" type="ORF">E1J38_011690</name>
</gene>
<dbReference type="AlphaFoldDB" id="A0A562YD46"/>
<reference evidence="3 4" key="1">
    <citation type="submission" date="2019-07" db="EMBL/GenBank/DDBJ databases">
        <title>Seonamhaeicola sp. W255 draft genome.</title>
        <authorList>
            <person name="Zhang X.-Y."/>
            <person name="Zhang R."/>
            <person name="Zhong Y.-L."/>
            <person name="Du Z.-J."/>
        </authorList>
    </citation>
    <scope>NUCLEOTIDE SEQUENCE [LARGE SCALE GENOMIC DNA]</scope>
    <source>
        <strain evidence="3 4">W255</strain>
    </source>
</reference>
<evidence type="ECO:0000313" key="4">
    <source>
        <dbReference type="Proteomes" id="UP000295814"/>
    </source>
</evidence>
<feature type="compositionally biased region" description="Low complexity" evidence="1">
    <location>
        <begin position="242"/>
        <end position="267"/>
    </location>
</feature>
<dbReference type="EMBL" id="SMZJ02000006">
    <property type="protein sequence ID" value="TWO32031.1"/>
    <property type="molecule type" value="Genomic_DNA"/>
</dbReference>
<sequence length="545" mass="60979">MKFNFSILLICLISLSSLAQTFQDNVANETMGDFPSQWDIVGGMATVDQQDGYKYISFRSGGIIKPIVNDQTNNYLGEDFTVEFDVFFDQTSSLYGQGFQLRLWDGAYGYDKDGIRYKPFMIYRDGLETDWNHPEPGNAKNHLKEFQTLDPVWRHVKIECKTGRLKIRLDDKLVLNFPRFKMQPTMVSIGGSVNDSQFDAKIGFTNFTITGLRSMNTSSTTSNDSHTESEIIATNPYNPSPTDTNQESNTSTSNTNTASNNTSQTGTISSTINTPNGVTQDTTLDENVGFGPVDTTTVTPLDSIAIQQPYDPIDTTTNPQILTPGLVEKPIKLKVTLTDLLCIKKYESEARYNFRQAISYTTGNNNKVAIEKIKGNMDNETTIEGYSVNTLGAKSYYFIVDEASGKKISNVMNALIFEITTEEASDKSSKFIIKSFLEDNSYNFWGNSKGVLYDSFIEVDIYDLLIDLQLLKQGENVEGFNVPFHDPDIMKAQYGLFKTYDGGPNAKLWVRQVGETLEGPISLGNTTQNDGHRGAAWIKFELLEY</sequence>
<dbReference type="OrthoDB" id="1428332at2"/>
<keyword evidence="2" id="KW-0732">Signal</keyword>
<comment type="caution">
    <text evidence="3">The sequence shown here is derived from an EMBL/GenBank/DDBJ whole genome shotgun (WGS) entry which is preliminary data.</text>
</comment>
<feature type="region of interest" description="Disordered" evidence="1">
    <location>
        <begin position="214"/>
        <end position="290"/>
    </location>
</feature>
<dbReference type="RefSeq" id="WP_133356791.1">
    <property type="nucleotide sequence ID" value="NZ_SMZJ02000006.1"/>
</dbReference>
<evidence type="ECO:0000256" key="1">
    <source>
        <dbReference type="SAM" id="MobiDB-lite"/>
    </source>
</evidence>
<dbReference type="Gene3D" id="2.60.120.560">
    <property type="entry name" value="Exo-inulinase, domain 1"/>
    <property type="match status" value="1"/>
</dbReference>
<dbReference type="Proteomes" id="UP000295814">
    <property type="component" value="Unassembled WGS sequence"/>
</dbReference>
<keyword evidence="4" id="KW-1185">Reference proteome</keyword>
<evidence type="ECO:0008006" key="5">
    <source>
        <dbReference type="Google" id="ProtNLM"/>
    </source>
</evidence>
<organism evidence="3 4">
    <name type="scientific">Seonamhaeicola sediminis</name>
    <dbReference type="NCBI Taxonomy" id="2528206"/>
    <lineage>
        <taxon>Bacteria</taxon>
        <taxon>Pseudomonadati</taxon>
        <taxon>Bacteroidota</taxon>
        <taxon>Flavobacteriia</taxon>
        <taxon>Flavobacteriales</taxon>
        <taxon>Flavobacteriaceae</taxon>
    </lineage>
</organism>
<feature type="compositionally biased region" description="Low complexity" evidence="1">
    <location>
        <begin position="214"/>
        <end position="224"/>
    </location>
</feature>
<proteinExistence type="predicted"/>
<name>A0A562YD46_9FLAO</name>
<evidence type="ECO:0000256" key="2">
    <source>
        <dbReference type="SAM" id="SignalP"/>
    </source>
</evidence>
<feature type="signal peptide" evidence="2">
    <location>
        <begin position="1"/>
        <end position="19"/>
    </location>
</feature>
<feature type="chain" id="PRO_5023108676" description="DUF1080 domain-containing protein" evidence="2">
    <location>
        <begin position="20"/>
        <end position="545"/>
    </location>
</feature>
<accession>A0A562YD46</accession>
<protein>
    <recommendedName>
        <fullName evidence="5">DUF1080 domain-containing protein</fullName>
    </recommendedName>
</protein>